<dbReference type="AlphaFoldDB" id="L8IJ82"/>
<protein>
    <submittedName>
        <fullName evidence="1">Uncharacterized protein</fullName>
    </submittedName>
</protein>
<gene>
    <name evidence="1" type="ORF">M91_00117</name>
</gene>
<name>L8IJ82_9CETA</name>
<evidence type="ECO:0000313" key="1">
    <source>
        <dbReference type="EMBL" id="ELR56381.1"/>
    </source>
</evidence>
<evidence type="ECO:0000313" key="2">
    <source>
        <dbReference type="Proteomes" id="UP000011080"/>
    </source>
</evidence>
<dbReference type="EMBL" id="JH881124">
    <property type="protein sequence ID" value="ELR56381.1"/>
    <property type="molecule type" value="Genomic_DNA"/>
</dbReference>
<dbReference type="Proteomes" id="UP000011080">
    <property type="component" value="Unassembled WGS sequence"/>
</dbReference>
<feature type="non-terminal residue" evidence="1">
    <location>
        <position position="1"/>
    </location>
</feature>
<sequence>APLSMEFSRQEYCSGLPFPSPGDLPNPGIKPISFASPTLACGFFIPSAT</sequence>
<reference evidence="1 2" key="1">
    <citation type="journal article" date="2012" name="Nat. Genet.">
        <title>The yak genome and adaptation to life at high altitude.</title>
        <authorList>
            <person name="Qiu Q."/>
            <person name="Zhang G."/>
            <person name="Ma T."/>
            <person name="Qian W."/>
            <person name="Wang J."/>
            <person name="Ye Z."/>
            <person name="Cao C."/>
            <person name="Hu Q."/>
            <person name="Kim J."/>
            <person name="Larkin D.M."/>
            <person name="Auvil L."/>
            <person name="Capitanu B."/>
            <person name="Ma J."/>
            <person name="Lewin H.A."/>
            <person name="Qian X."/>
            <person name="Lang Y."/>
            <person name="Zhou R."/>
            <person name="Wang L."/>
            <person name="Wang K."/>
            <person name="Xia J."/>
            <person name="Liao S."/>
            <person name="Pan S."/>
            <person name="Lu X."/>
            <person name="Hou H."/>
            <person name="Wang Y."/>
            <person name="Zang X."/>
            <person name="Yin Y."/>
            <person name="Ma H."/>
            <person name="Zhang J."/>
            <person name="Wang Z."/>
            <person name="Zhang Y."/>
            <person name="Zhang D."/>
            <person name="Yonezawa T."/>
            <person name="Hasegawa M."/>
            <person name="Zhong Y."/>
            <person name="Liu W."/>
            <person name="Zhang Y."/>
            <person name="Huang Z."/>
            <person name="Zhang S."/>
            <person name="Long R."/>
            <person name="Yang H."/>
            <person name="Wang J."/>
            <person name="Lenstra J.A."/>
            <person name="Cooper D.N."/>
            <person name="Wu Y."/>
            <person name="Wang J."/>
            <person name="Shi P."/>
            <person name="Wang J."/>
            <person name="Liu J."/>
        </authorList>
    </citation>
    <scope>NUCLEOTIDE SEQUENCE [LARGE SCALE GENOMIC DNA]</scope>
    <source>
        <strain evidence="2">yakQH1</strain>
    </source>
</reference>
<proteinExistence type="predicted"/>
<accession>L8IJ82</accession>
<organism evidence="1 2">
    <name type="scientific">Bos mutus</name>
    <name type="common">wild yak</name>
    <dbReference type="NCBI Taxonomy" id="72004"/>
    <lineage>
        <taxon>Eukaryota</taxon>
        <taxon>Metazoa</taxon>
        <taxon>Chordata</taxon>
        <taxon>Craniata</taxon>
        <taxon>Vertebrata</taxon>
        <taxon>Euteleostomi</taxon>
        <taxon>Mammalia</taxon>
        <taxon>Eutheria</taxon>
        <taxon>Laurasiatheria</taxon>
        <taxon>Artiodactyla</taxon>
        <taxon>Ruminantia</taxon>
        <taxon>Pecora</taxon>
        <taxon>Bovidae</taxon>
        <taxon>Bovinae</taxon>
        <taxon>Bos</taxon>
    </lineage>
</organism>